<proteinExistence type="predicted"/>
<accession>A0A2A4G155</accession>
<dbReference type="EMBL" id="NBWU01000007">
    <property type="protein sequence ID" value="PCE62709.1"/>
    <property type="molecule type" value="Genomic_DNA"/>
</dbReference>
<feature type="signal peptide" evidence="2">
    <location>
        <begin position="1"/>
        <end position="18"/>
    </location>
</feature>
<evidence type="ECO:0000256" key="2">
    <source>
        <dbReference type="SAM" id="SignalP"/>
    </source>
</evidence>
<reference evidence="4 5" key="1">
    <citation type="submission" date="2017-04" db="EMBL/GenBank/DDBJ databases">
        <title>A new member of the family Flavobacteriaceae isolated from ascidians.</title>
        <authorList>
            <person name="Chen L."/>
        </authorList>
    </citation>
    <scope>NUCLEOTIDE SEQUENCE [LARGE SCALE GENOMIC DNA]</scope>
    <source>
        <strain evidence="4 5">HQA918</strain>
    </source>
</reference>
<protein>
    <recommendedName>
        <fullName evidence="3">Secretion system C-terminal sorting domain-containing protein</fullName>
    </recommendedName>
</protein>
<evidence type="ECO:0000256" key="1">
    <source>
        <dbReference type="ARBA" id="ARBA00022729"/>
    </source>
</evidence>
<name>A0A2A4G155_9FLAO</name>
<comment type="caution">
    <text evidence="4">The sequence shown here is derived from an EMBL/GenBank/DDBJ whole genome shotgun (WGS) entry which is preliminary data.</text>
</comment>
<dbReference type="AlphaFoldDB" id="A0A2A4G155"/>
<organism evidence="4 5">
    <name type="scientific">Sediminicola luteus</name>
    <dbReference type="NCBI Taxonomy" id="319238"/>
    <lineage>
        <taxon>Bacteria</taxon>
        <taxon>Pseudomonadati</taxon>
        <taxon>Bacteroidota</taxon>
        <taxon>Flavobacteriia</taxon>
        <taxon>Flavobacteriales</taxon>
        <taxon>Flavobacteriaceae</taxon>
        <taxon>Sediminicola</taxon>
    </lineage>
</organism>
<sequence length="106" mass="12281">MKHLYPVILLLFTTLLFAQDQVLLHPQDSTKESFELYPNPVFDDVVYVKTKKQQPKTIQVYDVFGKLVLRDRIMGKALDISDLVPGVYLLQVTENQKSMTRKLVVK</sequence>
<dbReference type="RefSeq" id="WP_097440817.1">
    <property type="nucleotide sequence ID" value="NZ_KZ300477.1"/>
</dbReference>
<dbReference type="InterPro" id="IPR026444">
    <property type="entry name" value="Secre_tail"/>
</dbReference>
<dbReference type="NCBIfam" id="TIGR04183">
    <property type="entry name" value="Por_Secre_tail"/>
    <property type="match status" value="1"/>
</dbReference>
<keyword evidence="1 2" id="KW-0732">Signal</keyword>
<evidence type="ECO:0000313" key="4">
    <source>
        <dbReference type="EMBL" id="PCE62709.1"/>
    </source>
</evidence>
<dbReference type="Proteomes" id="UP000219559">
    <property type="component" value="Unassembled WGS sequence"/>
</dbReference>
<evidence type="ECO:0000313" key="5">
    <source>
        <dbReference type="Proteomes" id="UP000219559"/>
    </source>
</evidence>
<gene>
    <name evidence="4" type="ORF">B7P33_15555</name>
</gene>
<dbReference type="OrthoDB" id="862563at2"/>
<evidence type="ECO:0000259" key="3">
    <source>
        <dbReference type="Pfam" id="PF18962"/>
    </source>
</evidence>
<feature type="domain" description="Secretion system C-terminal sorting" evidence="3">
    <location>
        <begin position="36"/>
        <end position="105"/>
    </location>
</feature>
<keyword evidence="5" id="KW-1185">Reference proteome</keyword>
<feature type="chain" id="PRO_5012381658" description="Secretion system C-terminal sorting domain-containing protein" evidence="2">
    <location>
        <begin position="19"/>
        <end position="106"/>
    </location>
</feature>
<dbReference type="Pfam" id="PF18962">
    <property type="entry name" value="Por_Secre_tail"/>
    <property type="match status" value="1"/>
</dbReference>